<accession>A0AAV6RKB3</accession>
<gene>
    <name evidence="1" type="ORF">JOB18_035375</name>
</gene>
<evidence type="ECO:0000313" key="1">
    <source>
        <dbReference type="EMBL" id="KAG7505589.1"/>
    </source>
</evidence>
<proteinExistence type="predicted"/>
<sequence length="181" mass="20002">MRTRRSTLRTFEIKLFKADYTFDSLSLQSLKVNSKLPIFLSVQDRTACFVLAQKGKCKVFFSSPKMLPFYDENTDSLCDRLYFLGCFVQPFMKEAAKFDSGVIRGGGGGGLGGELVLLADRLGRTGAEIASKEFCHQMMSKKHGHHVLLDAFHTARGRPAALCSFHISGHEDVFNGSSGGH</sequence>
<keyword evidence="2" id="KW-1185">Reference proteome</keyword>
<reference evidence="1 2" key="1">
    <citation type="journal article" date="2021" name="Sci. Rep.">
        <title>Chromosome anchoring in Senegalese sole (Solea senegalensis) reveals sex-associated markers and genome rearrangements in flatfish.</title>
        <authorList>
            <person name="Guerrero-Cozar I."/>
            <person name="Gomez-Garrido J."/>
            <person name="Berbel C."/>
            <person name="Martinez-Blanch J.F."/>
            <person name="Alioto T."/>
            <person name="Claros M.G."/>
            <person name="Gagnaire P.A."/>
            <person name="Manchado M."/>
        </authorList>
    </citation>
    <scope>NUCLEOTIDE SEQUENCE [LARGE SCALE GENOMIC DNA]</scope>
    <source>
        <strain evidence="1">Sse05_10M</strain>
    </source>
</reference>
<organism evidence="1 2">
    <name type="scientific">Solea senegalensis</name>
    <name type="common">Senegalese sole</name>
    <dbReference type="NCBI Taxonomy" id="28829"/>
    <lineage>
        <taxon>Eukaryota</taxon>
        <taxon>Metazoa</taxon>
        <taxon>Chordata</taxon>
        <taxon>Craniata</taxon>
        <taxon>Vertebrata</taxon>
        <taxon>Euteleostomi</taxon>
        <taxon>Actinopterygii</taxon>
        <taxon>Neopterygii</taxon>
        <taxon>Teleostei</taxon>
        <taxon>Neoteleostei</taxon>
        <taxon>Acanthomorphata</taxon>
        <taxon>Carangaria</taxon>
        <taxon>Pleuronectiformes</taxon>
        <taxon>Pleuronectoidei</taxon>
        <taxon>Soleidae</taxon>
        <taxon>Solea</taxon>
    </lineage>
</organism>
<name>A0AAV6RKB3_SOLSE</name>
<evidence type="ECO:0000313" key="2">
    <source>
        <dbReference type="Proteomes" id="UP000693946"/>
    </source>
</evidence>
<dbReference type="EMBL" id="JAGKHQ010000011">
    <property type="protein sequence ID" value="KAG7505589.1"/>
    <property type="molecule type" value="Genomic_DNA"/>
</dbReference>
<protein>
    <submittedName>
        <fullName evidence="1">Uncharacterized protein</fullName>
    </submittedName>
</protein>
<dbReference type="AlphaFoldDB" id="A0AAV6RKB3"/>
<comment type="caution">
    <text evidence="1">The sequence shown here is derived from an EMBL/GenBank/DDBJ whole genome shotgun (WGS) entry which is preliminary data.</text>
</comment>
<dbReference type="Proteomes" id="UP000693946">
    <property type="component" value="Linkage Group LG19"/>
</dbReference>